<feature type="region of interest" description="Disordered" evidence="1">
    <location>
        <begin position="1"/>
        <end position="84"/>
    </location>
</feature>
<gene>
    <name evidence="2" type="ORF">C1I99_26235</name>
</gene>
<keyword evidence="3" id="KW-1185">Reference proteome</keyword>
<feature type="compositionally biased region" description="Low complexity" evidence="1">
    <location>
        <begin position="17"/>
        <end position="41"/>
    </location>
</feature>
<comment type="caution">
    <text evidence="2">The sequence shown here is derived from an EMBL/GenBank/DDBJ whole genome shotgun (WGS) entry which is preliminary data.</text>
</comment>
<dbReference type="RefSeq" id="WP_111136875.1">
    <property type="nucleotide sequence ID" value="NZ_POUB01000268.1"/>
</dbReference>
<reference evidence="2 3" key="1">
    <citation type="submission" date="2018-01" db="EMBL/GenBank/DDBJ databases">
        <title>Draft genome sequence of Salinispora sp. 13K206.</title>
        <authorList>
            <person name="Sahin N."/>
            <person name="Saygin H."/>
            <person name="Ay H."/>
        </authorList>
    </citation>
    <scope>NUCLEOTIDE SEQUENCE [LARGE SCALE GENOMIC DNA]</scope>
    <source>
        <strain evidence="2 3">13K206</strain>
    </source>
</reference>
<dbReference type="EMBL" id="POUB01000268">
    <property type="protein sequence ID" value="PZF88591.1"/>
    <property type="molecule type" value="Genomic_DNA"/>
</dbReference>
<dbReference type="OrthoDB" id="3405882at2"/>
<protein>
    <submittedName>
        <fullName evidence="2">Uncharacterized protein</fullName>
    </submittedName>
</protein>
<sequence>MPARRKPKKSRTPRPTPTVADLTPADLDPVAAPDVPALPVDGAGGPAVRPATPKAGPAVTAGRSVAARSSQRAGQTRRYAFRRS</sequence>
<proteinExistence type="predicted"/>
<evidence type="ECO:0000313" key="3">
    <source>
        <dbReference type="Proteomes" id="UP000248749"/>
    </source>
</evidence>
<feature type="compositionally biased region" description="Basic residues" evidence="1">
    <location>
        <begin position="1"/>
        <end position="12"/>
    </location>
</feature>
<accession>A0A2W2BMD2</accession>
<evidence type="ECO:0000313" key="2">
    <source>
        <dbReference type="EMBL" id="PZF88591.1"/>
    </source>
</evidence>
<dbReference type="AlphaFoldDB" id="A0A2W2BMD2"/>
<organism evidence="2 3">
    <name type="scientific">Micromonospora deserti</name>
    <dbReference type="NCBI Taxonomy" id="2070366"/>
    <lineage>
        <taxon>Bacteria</taxon>
        <taxon>Bacillati</taxon>
        <taxon>Actinomycetota</taxon>
        <taxon>Actinomycetes</taxon>
        <taxon>Micromonosporales</taxon>
        <taxon>Micromonosporaceae</taxon>
        <taxon>Micromonospora</taxon>
    </lineage>
</organism>
<dbReference type="Proteomes" id="UP000248749">
    <property type="component" value="Unassembled WGS sequence"/>
</dbReference>
<evidence type="ECO:0000256" key="1">
    <source>
        <dbReference type="SAM" id="MobiDB-lite"/>
    </source>
</evidence>
<name>A0A2W2BMD2_9ACTN</name>